<comment type="caution">
    <text evidence="1">The sequence shown here is derived from an EMBL/GenBank/DDBJ whole genome shotgun (WGS) entry which is preliminary data.</text>
</comment>
<dbReference type="Proteomes" id="UP001634393">
    <property type="component" value="Unassembled WGS sequence"/>
</dbReference>
<proteinExistence type="predicted"/>
<accession>A0ABD3TRZ8</accession>
<evidence type="ECO:0000313" key="2">
    <source>
        <dbReference type="Proteomes" id="UP001634393"/>
    </source>
</evidence>
<gene>
    <name evidence="1" type="ORF">ACJIZ3_023987</name>
</gene>
<keyword evidence="2" id="KW-1185">Reference proteome</keyword>
<protein>
    <submittedName>
        <fullName evidence="1">Uncharacterized protein</fullName>
    </submittedName>
</protein>
<sequence>MSQLQKIVALSTTEADKNPADMLTKVVTIDKLKFLFANKSLNKSVDH</sequence>
<dbReference type="AlphaFoldDB" id="A0ABD3TRZ8"/>
<evidence type="ECO:0000313" key="1">
    <source>
        <dbReference type="EMBL" id="KAL3839396.1"/>
    </source>
</evidence>
<dbReference type="EMBL" id="JBJXBP010000003">
    <property type="protein sequence ID" value="KAL3839396.1"/>
    <property type="molecule type" value="Genomic_DNA"/>
</dbReference>
<organism evidence="1 2">
    <name type="scientific">Penstemon smallii</name>
    <dbReference type="NCBI Taxonomy" id="265156"/>
    <lineage>
        <taxon>Eukaryota</taxon>
        <taxon>Viridiplantae</taxon>
        <taxon>Streptophyta</taxon>
        <taxon>Embryophyta</taxon>
        <taxon>Tracheophyta</taxon>
        <taxon>Spermatophyta</taxon>
        <taxon>Magnoliopsida</taxon>
        <taxon>eudicotyledons</taxon>
        <taxon>Gunneridae</taxon>
        <taxon>Pentapetalae</taxon>
        <taxon>asterids</taxon>
        <taxon>lamiids</taxon>
        <taxon>Lamiales</taxon>
        <taxon>Plantaginaceae</taxon>
        <taxon>Cheloneae</taxon>
        <taxon>Penstemon</taxon>
    </lineage>
</organism>
<name>A0ABD3TRZ8_9LAMI</name>
<reference evidence="1 2" key="1">
    <citation type="submission" date="2024-12" db="EMBL/GenBank/DDBJ databases">
        <title>The unique morphological basis and parallel evolutionary history of personate flowers in Penstemon.</title>
        <authorList>
            <person name="Depatie T.H."/>
            <person name="Wessinger C.A."/>
        </authorList>
    </citation>
    <scope>NUCLEOTIDE SEQUENCE [LARGE SCALE GENOMIC DNA]</scope>
    <source>
        <strain evidence="1">WTNN_2</strain>
        <tissue evidence="1">Leaf</tissue>
    </source>
</reference>